<evidence type="ECO:0000313" key="5">
    <source>
        <dbReference type="EMBL" id="TQL43717.1"/>
    </source>
</evidence>
<dbReference type="AlphaFoldDB" id="A0A542Y6U5"/>
<evidence type="ECO:0000256" key="1">
    <source>
        <dbReference type="ARBA" id="ARBA00022722"/>
    </source>
</evidence>
<dbReference type="GO" id="GO:0016787">
    <property type="term" value="F:hydrolase activity"/>
    <property type="evidence" value="ECO:0007669"/>
    <property type="project" value="UniProtKB-KW"/>
</dbReference>
<dbReference type="PANTHER" id="PTHR12302:SF3">
    <property type="entry name" value="SERINE_THREONINE-PROTEIN KINASE 31"/>
    <property type="match status" value="1"/>
</dbReference>
<proteinExistence type="predicted"/>
<evidence type="ECO:0000259" key="4">
    <source>
        <dbReference type="PROSITE" id="PS50830"/>
    </source>
</evidence>
<accession>A0A542Y6U5</accession>
<gene>
    <name evidence="5" type="ORF">FB468_1747</name>
</gene>
<keyword evidence="1" id="KW-0540">Nuclease</keyword>
<dbReference type="Gene3D" id="2.40.50.90">
    <property type="match status" value="1"/>
</dbReference>
<dbReference type="Pfam" id="PF00565">
    <property type="entry name" value="SNase"/>
    <property type="match status" value="1"/>
</dbReference>
<keyword evidence="2" id="KW-0255">Endonuclease</keyword>
<feature type="domain" description="TNase-like" evidence="4">
    <location>
        <begin position="47"/>
        <end position="185"/>
    </location>
</feature>
<protein>
    <submittedName>
        <fullName evidence="5">Micrococcal nuclease</fullName>
    </submittedName>
</protein>
<dbReference type="PROSITE" id="PS50830">
    <property type="entry name" value="TNASE_3"/>
    <property type="match status" value="1"/>
</dbReference>
<sequence length="187" mass="19856">MKALRNSGTRIAVALAGAGVLFLGAYLLALPDTPDARTGDGSPRLVAGETATIQRVVDGDTIIVHRNGATGTDRVRLIGIDTPELGHRNGPDECYGTEATALLSSLLPEDTEVELRPDPTQLQVDKYGRLLRHIQIPETNTNVVLELLGAGAGPEYTYDKPYQGQAGYRAAEAAARSQAAGYWGACR</sequence>
<dbReference type="SMART" id="SM00318">
    <property type="entry name" value="SNc"/>
    <property type="match status" value="1"/>
</dbReference>
<dbReference type="Proteomes" id="UP000319094">
    <property type="component" value="Unassembled WGS sequence"/>
</dbReference>
<dbReference type="InterPro" id="IPR016071">
    <property type="entry name" value="Staphylococal_nuclease_OB-fold"/>
</dbReference>
<dbReference type="GO" id="GO:0004519">
    <property type="term" value="F:endonuclease activity"/>
    <property type="evidence" value="ECO:0007669"/>
    <property type="project" value="UniProtKB-KW"/>
</dbReference>
<organism evidence="5 6">
    <name type="scientific">Leucobacter komagatae</name>
    <dbReference type="NCBI Taxonomy" id="55969"/>
    <lineage>
        <taxon>Bacteria</taxon>
        <taxon>Bacillati</taxon>
        <taxon>Actinomycetota</taxon>
        <taxon>Actinomycetes</taxon>
        <taxon>Micrococcales</taxon>
        <taxon>Microbacteriaceae</taxon>
        <taxon>Leucobacter</taxon>
    </lineage>
</organism>
<reference evidence="5 6" key="1">
    <citation type="submission" date="2019-06" db="EMBL/GenBank/DDBJ databases">
        <title>Sequencing the genomes of 1000 actinobacteria strains.</title>
        <authorList>
            <person name="Klenk H.-P."/>
        </authorList>
    </citation>
    <scope>NUCLEOTIDE SEQUENCE [LARGE SCALE GENOMIC DNA]</scope>
    <source>
        <strain evidence="5 6">DSM 8803</strain>
    </source>
</reference>
<dbReference type="InterPro" id="IPR035437">
    <property type="entry name" value="SNase_OB-fold_sf"/>
</dbReference>
<keyword evidence="3" id="KW-0378">Hydrolase</keyword>
<name>A0A542Y6U5_9MICO</name>
<comment type="caution">
    <text evidence="5">The sequence shown here is derived from an EMBL/GenBank/DDBJ whole genome shotgun (WGS) entry which is preliminary data.</text>
</comment>
<dbReference type="SUPFAM" id="SSF50199">
    <property type="entry name" value="Staphylococcal nuclease"/>
    <property type="match status" value="1"/>
</dbReference>
<dbReference type="PANTHER" id="PTHR12302">
    <property type="entry name" value="EBNA2 BINDING PROTEIN P100"/>
    <property type="match status" value="1"/>
</dbReference>
<evidence type="ECO:0000256" key="2">
    <source>
        <dbReference type="ARBA" id="ARBA00022759"/>
    </source>
</evidence>
<evidence type="ECO:0000256" key="3">
    <source>
        <dbReference type="ARBA" id="ARBA00022801"/>
    </source>
</evidence>
<evidence type="ECO:0000313" key="6">
    <source>
        <dbReference type="Proteomes" id="UP000319094"/>
    </source>
</evidence>
<keyword evidence="6" id="KW-1185">Reference proteome</keyword>
<dbReference type="EMBL" id="VFON01000001">
    <property type="protein sequence ID" value="TQL43717.1"/>
    <property type="molecule type" value="Genomic_DNA"/>
</dbReference>